<evidence type="ECO:0000313" key="1">
    <source>
        <dbReference type="Proteomes" id="UP000694864"/>
    </source>
</evidence>
<dbReference type="PANTHER" id="PTHR35317:SF27">
    <property type="entry name" value="RETROVIRUS-RELATED POL POLYPROTEIN FROM TRANSPOSON TNT 1-94"/>
    <property type="match status" value="1"/>
</dbReference>
<dbReference type="Pfam" id="PF14223">
    <property type="entry name" value="Retrotran_gag_2"/>
    <property type="match status" value="1"/>
</dbReference>
<name>A0ABM0WB81_CAMSA</name>
<accession>A0ABM0WB81</accession>
<keyword evidence="1" id="KW-1185">Reference proteome</keyword>
<dbReference type="PANTHER" id="PTHR35317">
    <property type="entry name" value="OS04G0629600 PROTEIN"/>
    <property type="match status" value="1"/>
</dbReference>
<gene>
    <name evidence="2" type="primary">LOC104748551</name>
</gene>
<evidence type="ECO:0000313" key="2">
    <source>
        <dbReference type="RefSeq" id="XP_010468473.1"/>
    </source>
</evidence>
<proteinExistence type="predicted"/>
<dbReference type="Proteomes" id="UP000694864">
    <property type="component" value="Chromosome 15"/>
</dbReference>
<dbReference type="RefSeq" id="XP_010468473.1">
    <property type="nucleotide sequence ID" value="XM_010470171.1"/>
</dbReference>
<dbReference type="GeneID" id="104748551"/>
<protein>
    <submittedName>
        <fullName evidence="2">Uncharacterized protein LOC104748551</fullName>
    </submittedName>
</protein>
<sequence>MKKKYQGNDMVQSAQLQRLRRSFEVLEMRYGETIEEYFARVMEIANDMRNLGEDMPDEKIVEKILRTLAEKFTYIVCAIEESKDIKGMTVDGLQSSLRVHEQNMIRHDGEEKVLKIEEQWKPIKGRG</sequence>
<reference evidence="1" key="1">
    <citation type="journal article" date="2014" name="Nat. Commun.">
        <title>The emerging biofuel crop Camelina sativa retains a highly undifferentiated hexaploid genome structure.</title>
        <authorList>
            <person name="Kagale S."/>
            <person name="Koh C."/>
            <person name="Nixon J."/>
            <person name="Bollina V."/>
            <person name="Clarke W.E."/>
            <person name="Tuteja R."/>
            <person name="Spillane C."/>
            <person name="Robinson S.J."/>
            <person name="Links M.G."/>
            <person name="Clarke C."/>
            <person name="Higgins E.E."/>
            <person name="Huebert T."/>
            <person name="Sharpe A.G."/>
            <person name="Parkin I.A."/>
        </authorList>
    </citation>
    <scope>NUCLEOTIDE SEQUENCE [LARGE SCALE GENOMIC DNA]</scope>
    <source>
        <strain evidence="1">cv. DH55</strain>
    </source>
</reference>
<organism evidence="1 2">
    <name type="scientific">Camelina sativa</name>
    <name type="common">False flax</name>
    <name type="synonym">Myagrum sativum</name>
    <dbReference type="NCBI Taxonomy" id="90675"/>
    <lineage>
        <taxon>Eukaryota</taxon>
        <taxon>Viridiplantae</taxon>
        <taxon>Streptophyta</taxon>
        <taxon>Embryophyta</taxon>
        <taxon>Tracheophyta</taxon>
        <taxon>Spermatophyta</taxon>
        <taxon>Magnoliopsida</taxon>
        <taxon>eudicotyledons</taxon>
        <taxon>Gunneridae</taxon>
        <taxon>Pentapetalae</taxon>
        <taxon>rosids</taxon>
        <taxon>malvids</taxon>
        <taxon>Brassicales</taxon>
        <taxon>Brassicaceae</taxon>
        <taxon>Camelineae</taxon>
        <taxon>Camelina</taxon>
    </lineage>
</organism>
<reference evidence="2" key="2">
    <citation type="submission" date="2025-08" db="UniProtKB">
        <authorList>
            <consortium name="RefSeq"/>
        </authorList>
    </citation>
    <scope>IDENTIFICATION</scope>
    <source>
        <tissue evidence="2">Leaf</tissue>
    </source>
</reference>